<evidence type="ECO:0000259" key="2">
    <source>
        <dbReference type="SMART" id="SM00065"/>
    </source>
</evidence>
<dbReference type="SMART" id="SM00065">
    <property type="entry name" value="GAF"/>
    <property type="match status" value="1"/>
</dbReference>
<dbReference type="SUPFAM" id="SSF55785">
    <property type="entry name" value="PYP-like sensor domain (PAS domain)"/>
    <property type="match status" value="1"/>
</dbReference>
<organism evidence="3 4">
    <name type="scientific">Tumebacillus algifaecis</name>
    <dbReference type="NCBI Taxonomy" id="1214604"/>
    <lineage>
        <taxon>Bacteria</taxon>
        <taxon>Bacillati</taxon>
        <taxon>Bacillota</taxon>
        <taxon>Bacilli</taxon>
        <taxon>Bacillales</taxon>
        <taxon>Alicyclobacillaceae</taxon>
        <taxon>Tumebacillus</taxon>
    </lineage>
</organism>
<evidence type="ECO:0000313" key="3">
    <source>
        <dbReference type="EMBL" id="ASS77043.1"/>
    </source>
</evidence>
<keyword evidence="1" id="KW-1133">Transmembrane helix</keyword>
<reference evidence="3 4" key="1">
    <citation type="journal article" date="2015" name="Int. J. Syst. Evol. Microbiol.">
        <title>Tumebacillus algifaecis sp. nov., isolated from decomposing algal scum.</title>
        <authorList>
            <person name="Wu Y.F."/>
            <person name="Zhang B."/>
            <person name="Xing P."/>
            <person name="Wu Q.L."/>
            <person name="Liu S.J."/>
        </authorList>
    </citation>
    <scope>NUCLEOTIDE SEQUENCE [LARGE SCALE GENOMIC DNA]</scope>
    <source>
        <strain evidence="3 4">THMBR28</strain>
    </source>
</reference>
<name>A0A223D6H7_9BACL</name>
<dbReference type="InterPro" id="IPR003018">
    <property type="entry name" value="GAF"/>
</dbReference>
<dbReference type="InterPro" id="IPR035965">
    <property type="entry name" value="PAS-like_dom_sf"/>
</dbReference>
<gene>
    <name evidence="3" type="ORF">CIG75_20480</name>
</gene>
<feature type="domain" description="GAF" evidence="2">
    <location>
        <begin position="331"/>
        <end position="471"/>
    </location>
</feature>
<sequence length="602" mass="68913">MAGRNAIQAKPEQKLSKSIARQISSFLALFIALILAGGALLFGINHAMQVEFEEQVSRLDTKAFLANEIQQSLSNLMIEYRGFVAYQVPVFKGRIQENQRGLQEGMARFRTLALTEMDQEHLRFMEDAANRYSERVAEGVKLIDAGRLEEITRRAGEEGFLTFSDELRERHETFTEGVSVEQMALRAKYARKVDQHTIYFAEYLTLIALVIGLLAVRFARDVGGPLRTLALFSEHYEDVKIINLPYDKRGDEIGYLTRSMKKIFMRIKENERLLVMQHEELQFQQDEMMAQKEQLIWQQDELHHARKMMREQDQTLAAQQELNLVLQSTLDREEALFSIIHNVVRIVQADKGAIILLEDKYPHAVVGLSELDRGQLIGSLETFLLPRVREAGQVLVIEREAEAAAKDDHEGKRQVHDLILPLRSHDGEVMALILLTRIERRFGSDAVKRSDALSNQIALSIEKLRIDRVVAQARQLSQTIIDSLDVGVLLFDEQGELVQVNQIWYQWMGDSLCKRDEELTTERLYEQITARVQQPDELIRFLQAARAGLLERDARLVYELQSADSTQTMQVWFVKIDGATLCLHRVVGELVDCPGNERGGRT</sequence>
<protein>
    <recommendedName>
        <fullName evidence="2">GAF domain-containing protein</fullName>
    </recommendedName>
</protein>
<dbReference type="AlphaFoldDB" id="A0A223D6H7"/>
<accession>A0A223D6H7</accession>
<dbReference type="OrthoDB" id="9813151at2"/>
<keyword evidence="1" id="KW-0472">Membrane</keyword>
<proteinExistence type="predicted"/>
<keyword evidence="4" id="KW-1185">Reference proteome</keyword>
<dbReference type="InterPro" id="IPR029016">
    <property type="entry name" value="GAF-like_dom_sf"/>
</dbReference>
<evidence type="ECO:0000256" key="1">
    <source>
        <dbReference type="SAM" id="Phobius"/>
    </source>
</evidence>
<dbReference type="SUPFAM" id="SSF55781">
    <property type="entry name" value="GAF domain-like"/>
    <property type="match status" value="1"/>
</dbReference>
<dbReference type="EMBL" id="CP022657">
    <property type="protein sequence ID" value="ASS77043.1"/>
    <property type="molecule type" value="Genomic_DNA"/>
</dbReference>
<evidence type="ECO:0000313" key="4">
    <source>
        <dbReference type="Proteomes" id="UP000214688"/>
    </source>
</evidence>
<feature type="transmembrane region" description="Helical" evidence="1">
    <location>
        <begin position="198"/>
        <end position="219"/>
    </location>
</feature>
<dbReference type="Gene3D" id="3.30.450.40">
    <property type="match status" value="1"/>
</dbReference>
<feature type="transmembrane region" description="Helical" evidence="1">
    <location>
        <begin position="23"/>
        <end position="44"/>
    </location>
</feature>
<dbReference type="Proteomes" id="UP000214688">
    <property type="component" value="Chromosome"/>
</dbReference>
<keyword evidence="1" id="KW-0812">Transmembrane</keyword>
<dbReference type="RefSeq" id="WP_094238264.1">
    <property type="nucleotide sequence ID" value="NZ_CP022657.1"/>
</dbReference>
<dbReference type="Pfam" id="PF01590">
    <property type="entry name" value="GAF"/>
    <property type="match status" value="1"/>
</dbReference>
<dbReference type="KEGG" id="tab:CIG75_20480"/>